<dbReference type="PANTHER" id="PTHR34311">
    <property type="entry name" value="PROTEIN CBG21698-RELATED"/>
    <property type="match status" value="1"/>
</dbReference>
<dbReference type="WBParaSite" id="ACRNAN_scaffold516.g24955.t1">
    <property type="protein sequence ID" value="ACRNAN_scaffold516.g24955.t1"/>
    <property type="gene ID" value="ACRNAN_scaffold516.g24955"/>
</dbReference>
<feature type="signal peptide" evidence="1">
    <location>
        <begin position="1"/>
        <end position="20"/>
    </location>
</feature>
<feature type="chain" id="PRO_5036826421" evidence="1">
    <location>
        <begin position="21"/>
        <end position="242"/>
    </location>
</feature>
<evidence type="ECO:0000313" key="3">
    <source>
        <dbReference type="WBParaSite" id="ACRNAN_scaffold516.g24955.t1"/>
    </source>
</evidence>
<evidence type="ECO:0000256" key="1">
    <source>
        <dbReference type="SAM" id="SignalP"/>
    </source>
</evidence>
<accession>A0A914E0U0</accession>
<reference evidence="3" key="1">
    <citation type="submission" date="2022-11" db="UniProtKB">
        <authorList>
            <consortium name="WormBaseParasite"/>
        </authorList>
    </citation>
    <scope>IDENTIFICATION</scope>
</reference>
<organism evidence="2 3">
    <name type="scientific">Acrobeloides nanus</name>
    <dbReference type="NCBI Taxonomy" id="290746"/>
    <lineage>
        <taxon>Eukaryota</taxon>
        <taxon>Metazoa</taxon>
        <taxon>Ecdysozoa</taxon>
        <taxon>Nematoda</taxon>
        <taxon>Chromadorea</taxon>
        <taxon>Rhabditida</taxon>
        <taxon>Tylenchina</taxon>
        <taxon>Cephalobomorpha</taxon>
        <taxon>Cephaloboidea</taxon>
        <taxon>Cephalobidae</taxon>
        <taxon>Acrobeloides</taxon>
    </lineage>
</organism>
<sequence>MKFLIFSVSIGLFFASNLNAFIFDRSWEMIPEEWLQVMYPVTGEAPGRQSCDDITFNKCQADFDTNLNFTNTLTWRNSDILWVKIRQMLRFGSVSTFLQVCRARDSFQACMLDNYFPCLNRYSLMNRSNATWYLVMTYIRLFEHLDFLCNQGFDQLANLATWTCVQQATNTTANELCDVKFNSTLGGNYNNLCPAVTQYCDCKSKVYHASCHSPIGYMACEDIRVGYAADCRGIRCLVDNDN</sequence>
<keyword evidence="1" id="KW-0732">Signal</keyword>
<dbReference type="AlphaFoldDB" id="A0A914E0U0"/>
<proteinExistence type="predicted"/>
<protein>
    <submittedName>
        <fullName evidence="3">Uncharacterized protein</fullName>
    </submittedName>
</protein>
<evidence type="ECO:0000313" key="2">
    <source>
        <dbReference type="Proteomes" id="UP000887540"/>
    </source>
</evidence>
<dbReference type="Proteomes" id="UP000887540">
    <property type="component" value="Unplaced"/>
</dbReference>
<keyword evidence="2" id="KW-1185">Reference proteome</keyword>
<name>A0A914E0U0_9BILA</name>